<evidence type="ECO:0000256" key="1">
    <source>
        <dbReference type="ARBA" id="ARBA00004613"/>
    </source>
</evidence>
<evidence type="ECO:0000256" key="6">
    <source>
        <dbReference type="SAM" id="SignalP"/>
    </source>
</evidence>
<keyword evidence="5" id="KW-0325">Glycoprotein</keyword>
<dbReference type="InterPro" id="IPR009079">
    <property type="entry name" value="4_helix_cytokine-like_core"/>
</dbReference>
<keyword evidence="8" id="KW-1185">Reference proteome</keyword>
<organism evidence="7 8">
    <name type="scientific">Engystomops pustulosus</name>
    <name type="common">Tungara frog</name>
    <name type="synonym">Physalaemus pustulosus</name>
    <dbReference type="NCBI Taxonomy" id="76066"/>
    <lineage>
        <taxon>Eukaryota</taxon>
        <taxon>Metazoa</taxon>
        <taxon>Chordata</taxon>
        <taxon>Craniata</taxon>
        <taxon>Vertebrata</taxon>
        <taxon>Euteleostomi</taxon>
        <taxon>Amphibia</taxon>
        <taxon>Batrachia</taxon>
        <taxon>Anura</taxon>
        <taxon>Neobatrachia</taxon>
        <taxon>Hyloidea</taxon>
        <taxon>Leptodactylidae</taxon>
        <taxon>Leiuperinae</taxon>
        <taxon>Engystomops</taxon>
    </lineage>
</organism>
<comment type="similarity">
    <text evidence="2">Belongs to the type II (or gamma) interferon family.</text>
</comment>
<dbReference type="GO" id="GO:0005615">
    <property type="term" value="C:extracellular space"/>
    <property type="evidence" value="ECO:0007669"/>
    <property type="project" value="UniProtKB-KW"/>
</dbReference>
<reference evidence="7" key="1">
    <citation type="thesis" date="2020" institute="ProQuest LLC" country="789 East Eisenhower Parkway, Ann Arbor, MI, USA">
        <title>Comparative Genomics and Chromosome Evolution.</title>
        <authorList>
            <person name="Mudd A.B."/>
        </authorList>
    </citation>
    <scope>NUCLEOTIDE SEQUENCE</scope>
    <source>
        <strain evidence="7">237g6f4</strain>
        <tissue evidence="7">Blood</tissue>
    </source>
</reference>
<dbReference type="InterPro" id="IPR002069">
    <property type="entry name" value="Interferon_gamma"/>
</dbReference>
<dbReference type="PANTHER" id="PTHR11419:SF0">
    <property type="entry name" value="INTERFERON GAMMA"/>
    <property type="match status" value="1"/>
</dbReference>
<comment type="subcellular location">
    <subcellularLocation>
        <location evidence="1">Secreted</location>
    </subcellularLocation>
</comment>
<evidence type="ECO:0000313" key="7">
    <source>
        <dbReference type="EMBL" id="KAG8577959.1"/>
    </source>
</evidence>
<evidence type="ECO:0000313" key="8">
    <source>
        <dbReference type="Proteomes" id="UP000824782"/>
    </source>
</evidence>
<name>A0AAV7BZ40_ENGPU</name>
<keyword evidence="4" id="KW-0964">Secreted</keyword>
<feature type="signal peptide" evidence="6">
    <location>
        <begin position="1"/>
        <end position="23"/>
    </location>
</feature>
<comment type="caution">
    <text evidence="7">The sequence shown here is derived from an EMBL/GenBank/DDBJ whole genome shotgun (WGS) entry which is preliminary data.</text>
</comment>
<dbReference type="AlphaFoldDB" id="A0AAV7BZ40"/>
<keyword evidence="6" id="KW-0732">Signal</keyword>
<dbReference type="Gene3D" id="1.20.1250.10">
    <property type="match status" value="1"/>
</dbReference>
<dbReference type="PANTHER" id="PTHR11419">
    <property type="entry name" value="INTERFERON GAMMA"/>
    <property type="match status" value="1"/>
</dbReference>
<evidence type="ECO:0000256" key="3">
    <source>
        <dbReference type="ARBA" id="ARBA00022514"/>
    </source>
</evidence>
<dbReference type="SUPFAM" id="SSF47266">
    <property type="entry name" value="4-helical cytokines"/>
    <property type="match status" value="1"/>
</dbReference>
<dbReference type="GO" id="GO:0005125">
    <property type="term" value="F:cytokine activity"/>
    <property type="evidence" value="ECO:0007669"/>
    <property type="project" value="UniProtKB-KW"/>
</dbReference>
<evidence type="ECO:0008006" key="9">
    <source>
        <dbReference type="Google" id="ProtNLM"/>
    </source>
</evidence>
<dbReference type="EMBL" id="WNYA01000004">
    <property type="protein sequence ID" value="KAG8577959.1"/>
    <property type="molecule type" value="Genomic_DNA"/>
</dbReference>
<evidence type="ECO:0000256" key="5">
    <source>
        <dbReference type="ARBA" id="ARBA00023180"/>
    </source>
</evidence>
<feature type="chain" id="PRO_5043899635" description="Interferon gamma" evidence="6">
    <location>
        <begin position="24"/>
        <end position="177"/>
    </location>
</feature>
<keyword evidence="3" id="KW-0202">Cytokine</keyword>
<proteinExistence type="inferred from homology"/>
<gene>
    <name evidence="7" type="ORF">GDO81_010339</name>
</gene>
<dbReference type="Pfam" id="PF00714">
    <property type="entry name" value="IFN-gamma"/>
    <property type="match status" value="1"/>
</dbReference>
<dbReference type="GO" id="GO:0005133">
    <property type="term" value="F:type II interferon receptor binding"/>
    <property type="evidence" value="ECO:0007669"/>
    <property type="project" value="InterPro"/>
</dbReference>
<evidence type="ECO:0000256" key="2">
    <source>
        <dbReference type="ARBA" id="ARBA00007566"/>
    </source>
</evidence>
<dbReference type="Proteomes" id="UP000824782">
    <property type="component" value="Unassembled WGS sequence"/>
</dbReference>
<dbReference type="GO" id="GO:0006955">
    <property type="term" value="P:immune response"/>
    <property type="evidence" value="ECO:0007669"/>
    <property type="project" value="InterPro"/>
</dbReference>
<accession>A0AAV7BZ40</accession>
<protein>
    <recommendedName>
        <fullName evidence="9">Interferon gamma</fullName>
    </recommendedName>
</protein>
<evidence type="ECO:0000256" key="4">
    <source>
        <dbReference type="ARBA" id="ARBA00022525"/>
    </source>
</evidence>
<sequence length="177" mass="20692">MLKYCKIFLLYCVVLCYLGQINGYNIDLKTARNDIEKLKTYLNTKDIEDSGDTENSGVFSNVLDDWKEEGEKKLLLSQIVPIYLKMLESMKDSDVKDSITNLKQMLHTSNKDYLEKTDKKIKSLNELKKMQVSDIKFQRVAIKELLRILRDVSTLQDSPKKESKKCKRENVRRKRGC</sequence>